<evidence type="ECO:0008006" key="9">
    <source>
        <dbReference type="Google" id="ProtNLM"/>
    </source>
</evidence>
<keyword evidence="8" id="KW-1185">Reference proteome</keyword>
<dbReference type="InterPro" id="IPR050090">
    <property type="entry name" value="Tyrosine_recombinase_XerCD"/>
</dbReference>
<proteinExistence type="predicted"/>
<sequence length="339" mass="39808">MTIAIRRLKNGEPRYRAWYRRNGVSTSKTFLSKYEAQLWLEELDRLVLGSQFVDKPFYTFEEVIDRYLKEITPEKKSKRGEYFRLKRFMKNNPELIKMFITDIQAEHINEWQQVRLTQVKSNSVCREKSTLSDIFTKVIKWQYCAYNPVKQADTIKEPPPRNRRYREEEIRKLVSVSGYDPHGENRTQKARTGAALLFAIETAMRAGEIYKLTWEHVNLERRTAFLPETKNGHSRTVPLSSKAIDILHTLARLKPEKTGRIFGFSSDQMLSTLFRKIKKEAGLENANLRFHDTRREALSRLATKFNPMELAKISGHRDFTILQNTYYAPDISEFASRLA</sequence>
<dbReference type="PANTHER" id="PTHR30349">
    <property type="entry name" value="PHAGE INTEGRASE-RELATED"/>
    <property type="match status" value="1"/>
</dbReference>
<evidence type="ECO:0000256" key="3">
    <source>
        <dbReference type="ARBA" id="ARBA00023172"/>
    </source>
</evidence>
<evidence type="ECO:0000313" key="8">
    <source>
        <dbReference type="Proteomes" id="UP000036270"/>
    </source>
</evidence>
<protein>
    <recommendedName>
        <fullName evidence="9">Site-specific integrase</fullName>
    </recommendedName>
</protein>
<dbReference type="Pfam" id="PF00589">
    <property type="entry name" value="Phage_integrase"/>
    <property type="match status" value="1"/>
</dbReference>
<feature type="domain" description="Core-binding (CB)" evidence="6">
    <location>
        <begin position="58"/>
        <end position="139"/>
    </location>
</feature>
<dbReference type="PROSITE" id="PS51898">
    <property type="entry name" value="TYR_RECOMBINASE"/>
    <property type="match status" value="1"/>
</dbReference>
<dbReference type="PATRIC" id="fig|67855.3.peg.2541"/>
<dbReference type="InterPro" id="IPR044068">
    <property type="entry name" value="CB"/>
</dbReference>
<dbReference type="Proteomes" id="UP000036270">
    <property type="component" value="Unassembled WGS sequence"/>
</dbReference>
<evidence type="ECO:0000259" key="5">
    <source>
        <dbReference type="PROSITE" id="PS51898"/>
    </source>
</evidence>
<evidence type="ECO:0000259" key="6">
    <source>
        <dbReference type="PROSITE" id="PS51900"/>
    </source>
</evidence>
<reference evidence="7 8" key="1">
    <citation type="submission" date="2014-12" db="EMBL/GenBank/DDBJ databases">
        <title>Reclassification of Actinobacillus muris as Muribacter muris.</title>
        <authorList>
            <person name="Christensen H."/>
            <person name="Nicklas W."/>
            <person name="Bisgaard M."/>
        </authorList>
    </citation>
    <scope>NUCLEOTIDE SEQUENCE [LARGE SCALE GENOMIC DNA]</scope>
    <source>
        <strain evidence="7 8">Ackerman80-443D</strain>
    </source>
</reference>
<comment type="caution">
    <text evidence="7">The sequence shown here is derived from an EMBL/GenBank/DDBJ whole genome shotgun (WGS) entry which is preliminary data.</text>
</comment>
<dbReference type="GO" id="GO:0006310">
    <property type="term" value="P:DNA recombination"/>
    <property type="evidence" value="ECO:0007669"/>
    <property type="project" value="UniProtKB-KW"/>
</dbReference>
<dbReference type="InterPro" id="IPR013762">
    <property type="entry name" value="Integrase-like_cat_sf"/>
</dbReference>
<dbReference type="InterPro" id="IPR002104">
    <property type="entry name" value="Integrase_catalytic"/>
</dbReference>
<dbReference type="GO" id="GO:0003677">
    <property type="term" value="F:DNA binding"/>
    <property type="evidence" value="ECO:0007669"/>
    <property type="project" value="UniProtKB-UniRule"/>
</dbReference>
<dbReference type="PROSITE" id="PS51900">
    <property type="entry name" value="CB"/>
    <property type="match status" value="1"/>
</dbReference>
<dbReference type="PANTHER" id="PTHR30349:SF94">
    <property type="entry name" value="INTEGRASE_RECOMBINASE HI_1414-RELATED"/>
    <property type="match status" value="1"/>
</dbReference>
<gene>
    <name evidence="7" type="ORF">RO21_11265</name>
</gene>
<keyword evidence="2 4" id="KW-0238">DNA-binding</keyword>
<dbReference type="Gene3D" id="1.10.443.10">
    <property type="entry name" value="Intergrase catalytic core"/>
    <property type="match status" value="1"/>
</dbReference>
<evidence type="ECO:0000256" key="2">
    <source>
        <dbReference type="ARBA" id="ARBA00023125"/>
    </source>
</evidence>
<evidence type="ECO:0000313" key="7">
    <source>
        <dbReference type="EMBL" id="KMK50513.1"/>
    </source>
</evidence>
<dbReference type="STRING" id="67855.RO21_11265"/>
<dbReference type="EMBL" id="JWIZ01000094">
    <property type="protein sequence ID" value="KMK50513.1"/>
    <property type="molecule type" value="Genomic_DNA"/>
</dbReference>
<dbReference type="CDD" id="cd00796">
    <property type="entry name" value="INT_Rci_Hp1_C"/>
    <property type="match status" value="1"/>
</dbReference>
<dbReference type="AlphaFoldDB" id="A0A0J5P1V4"/>
<dbReference type="SUPFAM" id="SSF56349">
    <property type="entry name" value="DNA breaking-rejoining enzymes"/>
    <property type="match status" value="1"/>
</dbReference>
<organism evidence="7 8">
    <name type="scientific">Muribacter muris</name>
    <dbReference type="NCBI Taxonomy" id="67855"/>
    <lineage>
        <taxon>Bacteria</taxon>
        <taxon>Pseudomonadati</taxon>
        <taxon>Pseudomonadota</taxon>
        <taxon>Gammaproteobacteria</taxon>
        <taxon>Pasteurellales</taxon>
        <taxon>Pasteurellaceae</taxon>
        <taxon>Muribacter</taxon>
    </lineage>
</organism>
<keyword evidence="1" id="KW-0229">DNA integration</keyword>
<accession>A0A0J5P1V4</accession>
<name>A0A0J5P1V4_9PAST</name>
<keyword evidence="3" id="KW-0233">DNA recombination</keyword>
<evidence type="ECO:0000256" key="4">
    <source>
        <dbReference type="PROSITE-ProRule" id="PRU01248"/>
    </source>
</evidence>
<dbReference type="InterPro" id="IPR010998">
    <property type="entry name" value="Integrase_recombinase_N"/>
</dbReference>
<dbReference type="InterPro" id="IPR011010">
    <property type="entry name" value="DNA_brk_join_enz"/>
</dbReference>
<evidence type="ECO:0000256" key="1">
    <source>
        <dbReference type="ARBA" id="ARBA00022908"/>
    </source>
</evidence>
<dbReference type="GO" id="GO:0015074">
    <property type="term" value="P:DNA integration"/>
    <property type="evidence" value="ECO:0007669"/>
    <property type="project" value="UniProtKB-KW"/>
</dbReference>
<dbReference type="Gene3D" id="1.10.150.130">
    <property type="match status" value="1"/>
</dbReference>
<feature type="domain" description="Tyr recombinase" evidence="5">
    <location>
        <begin position="160"/>
        <end position="339"/>
    </location>
</feature>
<dbReference type="RefSeq" id="WP_047977877.1">
    <property type="nucleotide sequence ID" value="NZ_JWIZ01000094.1"/>
</dbReference>